<evidence type="ECO:0000256" key="1">
    <source>
        <dbReference type="SAM" id="MobiDB-lite"/>
    </source>
</evidence>
<dbReference type="OrthoDB" id="10469192at2759"/>
<evidence type="ECO:0000313" key="2">
    <source>
        <dbReference type="EMBL" id="CAG2212075.1"/>
    </source>
</evidence>
<name>A0A8S3RTT3_MYTED</name>
<feature type="compositionally biased region" description="Low complexity" evidence="1">
    <location>
        <begin position="97"/>
        <end position="119"/>
    </location>
</feature>
<protein>
    <submittedName>
        <fullName evidence="2">Uncharacterized protein</fullName>
    </submittedName>
</protein>
<feature type="compositionally biased region" description="Acidic residues" evidence="1">
    <location>
        <begin position="120"/>
        <end position="129"/>
    </location>
</feature>
<keyword evidence="3" id="KW-1185">Reference proteome</keyword>
<feature type="compositionally biased region" description="Polar residues" evidence="1">
    <location>
        <begin position="130"/>
        <end position="145"/>
    </location>
</feature>
<dbReference type="AlphaFoldDB" id="A0A8S3RTT3"/>
<dbReference type="EMBL" id="CAJPWZ010001286">
    <property type="protein sequence ID" value="CAG2212075.1"/>
    <property type="molecule type" value="Genomic_DNA"/>
</dbReference>
<sequence length="158" mass="17108">MTLNLRLTKVVSPLFLLRKKQVVHEPDLSANETDVEPQGDTAGIYGVIKGAIQDMTSQVVTAIQAAFRGNFFQSPPDPNRLSETRAIHARTSHEKGSVMSARSRSKSYSPSDNTSSSEDSCTDSSDDESLGTSLLNSSKSKSAFPQNVKLPAYTGKEK</sequence>
<comment type="caution">
    <text evidence="2">The sequence shown here is derived from an EMBL/GenBank/DDBJ whole genome shotgun (WGS) entry which is preliminary data.</text>
</comment>
<feature type="compositionally biased region" description="Basic and acidic residues" evidence="1">
    <location>
        <begin position="80"/>
        <end position="96"/>
    </location>
</feature>
<evidence type="ECO:0000313" key="3">
    <source>
        <dbReference type="Proteomes" id="UP000683360"/>
    </source>
</evidence>
<dbReference type="Proteomes" id="UP000683360">
    <property type="component" value="Unassembled WGS sequence"/>
</dbReference>
<gene>
    <name evidence="2" type="ORF">MEDL_26070</name>
</gene>
<reference evidence="2" key="1">
    <citation type="submission" date="2021-03" db="EMBL/GenBank/DDBJ databases">
        <authorList>
            <person name="Bekaert M."/>
        </authorList>
    </citation>
    <scope>NUCLEOTIDE SEQUENCE</scope>
</reference>
<organism evidence="2 3">
    <name type="scientific">Mytilus edulis</name>
    <name type="common">Blue mussel</name>
    <dbReference type="NCBI Taxonomy" id="6550"/>
    <lineage>
        <taxon>Eukaryota</taxon>
        <taxon>Metazoa</taxon>
        <taxon>Spiralia</taxon>
        <taxon>Lophotrochozoa</taxon>
        <taxon>Mollusca</taxon>
        <taxon>Bivalvia</taxon>
        <taxon>Autobranchia</taxon>
        <taxon>Pteriomorphia</taxon>
        <taxon>Mytilida</taxon>
        <taxon>Mytiloidea</taxon>
        <taxon>Mytilidae</taxon>
        <taxon>Mytilinae</taxon>
        <taxon>Mytilus</taxon>
    </lineage>
</organism>
<feature type="region of interest" description="Disordered" evidence="1">
    <location>
        <begin position="71"/>
        <end position="158"/>
    </location>
</feature>
<accession>A0A8S3RTT3</accession>
<proteinExistence type="predicted"/>